<gene>
    <name evidence="1" type="ORF">RINTHH_14790</name>
</gene>
<comment type="caution">
    <text evidence="1">The sequence shown here is derived from an EMBL/GenBank/DDBJ whole genome shotgun (WGS) entry which is preliminary data.</text>
</comment>
<keyword evidence="2" id="KW-1185">Reference proteome</keyword>
<organism evidence="1 2">
    <name type="scientific">Richelia intracellularis HH01</name>
    <dbReference type="NCBI Taxonomy" id="1165094"/>
    <lineage>
        <taxon>Bacteria</taxon>
        <taxon>Bacillati</taxon>
        <taxon>Cyanobacteriota</taxon>
        <taxon>Cyanophyceae</taxon>
        <taxon>Nostocales</taxon>
        <taxon>Nostocaceae</taxon>
        <taxon>Richelia</taxon>
    </lineage>
</organism>
<evidence type="ECO:0000313" key="2">
    <source>
        <dbReference type="Proteomes" id="UP000053051"/>
    </source>
</evidence>
<name>M1WST4_9NOST</name>
<protein>
    <submittedName>
        <fullName evidence="1">Uncharacterized protein</fullName>
    </submittedName>
</protein>
<dbReference type="EMBL" id="CAIY01000052">
    <property type="protein sequence ID" value="CCH67634.1"/>
    <property type="molecule type" value="Genomic_DNA"/>
</dbReference>
<dbReference type="Proteomes" id="UP000053051">
    <property type="component" value="Unassembled WGS sequence"/>
</dbReference>
<sequence length="45" mass="4733">MGAYGLLHRLVFVIFTSKKATIGLSLPLTKIFASKVKTHGGGCGL</sequence>
<evidence type="ECO:0000313" key="1">
    <source>
        <dbReference type="EMBL" id="CCH67634.1"/>
    </source>
</evidence>
<proteinExistence type="predicted"/>
<accession>M1WST4</accession>
<reference evidence="2" key="2">
    <citation type="submission" date="2016-01" db="EMBL/GenBank/DDBJ databases">
        <title>Diatom-associated endosymboitic cyanobacterium lacks core nitrogen metabolism enzymes.</title>
        <authorList>
            <person name="Hilton J.A."/>
            <person name="Foster R.A."/>
            <person name="Tripp H.J."/>
            <person name="Carter B.J."/>
            <person name="Zehr J.P."/>
            <person name="Villareal T.A."/>
        </authorList>
    </citation>
    <scope>NUCLEOTIDE SEQUENCE [LARGE SCALE GENOMIC DNA]</scope>
    <source>
        <strain evidence="2">HH01</strain>
    </source>
</reference>
<reference evidence="1 2" key="1">
    <citation type="submission" date="2012-05" db="EMBL/GenBank/DDBJ databases">
        <authorList>
            <person name="Hilton J."/>
        </authorList>
    </citation>
    <scope>NUCLEOTIDE SEQUENCE [LARGE SCALE GENOMIC DNA]</scope>
    <source>
        <strain evidence="1 2">HH01</strain>
    </source>
</reference>
<dbReference type="AlphaFoldDB" id="M1WST4"/>